<evidence type="ECO:0000313" key="2">
    <source>
        <dbReference type="Proteomes" id="UP000566995"/>
    </source>
</evidence>
<name>A0A7W7KRT1_PSENT</name>
<dbReference type="Proteomes" id="UP000566995">
    <property type="component" value="Unassembled WGS sequence"/>
</dbReference>
<dbReference type="RefSeq" id="WP_184596887.1">
    <property type="nucleotide sequence ID" value="NZ_JACHLI010000040.1"/>
</dbReference>
<protein>
    <submittedName>
        <fullName evidence="1">Uncharacterized protein</fullName>
    </submittedName>
</protein>
<accession>A0A7W7KRT1</accession>
<comment type="caution">
    <text evidence="1">The sequence shown here is derived from an EMBL/GenBank/DDBJ whole genome shotgun (WGS) entry which is preliminary data.</text>
</comment>
<proteinExistence type="predicted"/>
<dbReference type="AlphaFoldDB" id="A0A7W7KRT1"/>
<evidence type="ECO:0000313" key="1">
    <source>
        <dbReference type="EMBL" id="MBB4867414.1"/>
    </source>
</evidence>
<gene>
    <name evidence="1" type="ORF">HNP46_006327</name>
</gene>
<dbReference type="EMBL" id="JACHLI010000040">
    <property type="protein sequence ID" value="MBB4867414.1"/>
    <property type="molecule type" value="Genomic_DNA"/>
</dbReference>
<reference evidence="1 2" key="1">
    <citation type="submission" date="2020-08" db="EMBL/GenBank/DDBJ databases">
        <title>Functional genomics of gut bacteria from endangered species of beetles.</title>
        <authorList>
            <person name="Carlos-Shanley C."/>
        </authorList>
    </citation>
    <scope>NUCLEOTIDE SEQUENCE [LARGE SCALE GENOMIC DNA]</scope>
    <source>
        <strain evidence="1 2">S00179</strain>
    </source>
</reference>
<organism evidence="1 2">
    <name type="scientific">Pseudomonas nitroreducens</name>
    <dbReference type="NCBI Taxonomy" id="46680"/>
    <lineage>
        <taxon>Bacteria</taxon>
        <taxon>Pseudomonadati</taxon>
        <taxon>Pseudomonadota</taxon>
        <taxon>Gammaproteobacteria</taxon>
        <taxon>Pseudomonadales</taxon>
        <taxon>Pseudomonadaceae</taxon>
        <taxon>Pseudomonas</taxon>
    </lineage>
</organism>
<sequence>MAEQTYQLSLTLSELLEMEQEINAAERTEPEEMAAVDSVSYKIGLLLNRPWALKKRAELQQKG</sequence>